<keyword evidence="3" id="KW-0282">Flagellum</keyword>
<gene>
    <name evidence="3" type="primary">flgA</name>
    <name evidence="3" type="ORF">EJO66_08140</name>
</gene>
<keyword evidence="3" id="KW-0966">Cell projection</keyword>
<accession>A0ABY0A995</accession>
<sequence length="351" mass="37012">MAFASSLPGWIASALGAAAMSTLAVAGPSPDRGAGSASEPSVSIELRPLVRVERASVRLGDIAFLTSRDLPTLRRLMALPIGTAPRAGSPVTLDRDTVVRWVEARSGLQFADGAPGIRWGGASETSIETAAQEVPGEAVVEAARSVLLGWLSQRSVRAEVQPVSSARDLILPAGVPVLRVRPLASQSQPSRRMLVWVDAWVDDRFVRTTAVTFEVNAWAPLPVATESMRSGSQVDAVLLRGATESREVDLTNIRHGTPVSSGAELDAGRQRLRRPLKSGEVLTNAHLEPAPAVVRGNWAHLQAGSGAVSVESRVEVLQDGRTGQLVRVKVPGSSGEVLARVTGPGQVEVQP</sequence>
<feature type="domain" description="Flagella basal body P-ring formation protein FlgA SAF" evidence="2">
    <location>
        <begin position="236"/>
        <end position="349"/>
    </location>
</feature>
<dbReference type="Pfam" id="PF13144">
    <property type="entry name" value="ChapFlgA"/>
    <property type="match status" value="1"/>
</dbReference>
<feature type="chain" id="PRO_5047349697" evidence="1">
    <location>
        <begin position="27"/>
        <end position="351"/>
    </location>
</feature>
<organism evidence="3 4">
    <name type="scientific">Variovorax beijingensis</name>
    <dbReference type="NCBI Taxonomy" id="2496117"/>
    <lineage>
        <taxon>Bacteria</taxon>
        <taxon>Pseudomonadati</taxon>
        <taxon>Pseudomonadota</taxon>
        <taxon>Betaproteobacteria</taxon>
        <taxon>Burkholderiales</taxon>
        <taxon>Comamonadaceae</taxon>
        <taxon>Variovorax</taxon>
    </lineage>
</organism>
<feature type="signal peptide" evidence="1">
    <location>
        <begin position="1"/>
        <end position="26"/>
    </location>
</feature>
<dbReference type="InterPro" id="IPR039246">
    <property type="entry name" value="Flagellar_FlgA"/>
</dbReference>
<dbReference type="InterPro" id="IPR017585">
    <property type="entry name" value="SAF_FlgA"/>
</dbReference>
<dbReference type="Gene3D" id="2.30.30.760">
    <property type="match status" value="1"/>
</dbReference>
<dbReference type="PANTHER" id="PTHR36307">
    <property type="entry name" value="FLAGELLA BASAL BODY P-RING FORMATION PROTEIN FLGA"/>
    <property type="match status" value="1"/>
</dbReference>
<evidence type="ECO:0000259" key="2">
    <source>
        <dbReference type="Pfam" id="PF13144"/>
    </source>
</evidence>
<protein>
    <submittedName>
        <fullName evidence="3">Flagellar basal body P-ring formation protein FlgA</fullName>
    </submittedName>
</protein>
<keyword evidence="3" id="KW-0969">Cilium</keyword>
<evidence type="ECO:0000313" key="4">
    <source>
        <dbReference type="Proteomes" id="UP000271137"/>
    </source>
</evidence>
<keyword evidence="1" id="KW-0732">Signal</keyword>
<reference evidence="3 4" key="1">
    <citation type="submission" date="2018-12" db="EMBL/GenBank/DDBJ databases">
        <title>The genome sequences of strain 502.</title>
        <authorList>
            <person name="Gao J."/>
            <person name="Sun J."/>
        </authorList>
    </citation>
    <scope>NUCLEOTIDE SEQUENCE [LARGE SCALE GENOMIC DNA]</scope>
    <source>
        <strain evidence="3 4">502</strain>
    </source>
</reference>
<name>A0ABY0A995_9BURK</name>
<keyword evidence="4" id="KW-1185">Reference proteome</keyword>
<dbReference type="Proteomes" id="UP000271137">
    <property type="component" value="Unassembled WGS sequence"/>
</dbReference>
<comment type="caution">
    <text evidence="3">The sequence shown here is derived from an EMBL/GenBank/DDBJ whole genome shotgun (WGS) entry which is preliminary data.</text>
</comment>
<dbReference type="RefSeq" id="WP_125964963.1">
    <property type="nucleotide sequence ID" value="NZ_RXFQ01000004.1"/>
</dbReference>
<evidence type="ECO:0000256" key="1">
    <source>
        <dbReference type="SAM" id="SignalP"/>
    </source>
</evidence>
<dbReference type="EMBL" id="RXFQ01000004">
    <property type="protein sequence ID" value="RSZ40101.1"/>
    <property type="molecule type" value="Genomic_DNA"/>
</dbReference>
<proteinExistence type="predicted"/>
<evidence type="ECO:0000313" key="3">
    <source>
        <dbReference type="EMBL" id="RSZ40101.1"/>
    </source>
</evidence>
<dbReference type="PANTHER" id="PTHR36307:SF1">
    <property type="entry name" value="FLAGELLA BASAL BODY P-RING FORMATION PROTEIN FLGA"/>
    <property type="match status" value="1"/>
</dbReference>
<dbReference type="NCBIfam" id="TIGR03170">
    <property type="entry name" value="flgA_cterm"/>
    <property type="match status" value="1"/>
</dbReference>